<reference evidence="3" key="1">
    <citation type="submission" date="2016-10" db="EMBL/GenBank/DDBJ databases">
        <authorList>
            <person name="Varghese N."/>
            <person name="Submissions S."/>
        </authorList>
    </citation>
    <scope>NUCLEOTIDE SEQUENCE [LARGE SCALE GENOMIC DNA]</scope>
    <source>
        <strain evidence="3">CGMCC 4.3516</strain>
    </source>
</reference>
<dbReference type="Pfam" id="PF01636">
    <property type="entry name" value="APH"/>
    <property type="match status" value="1"/>
</dbReference>
<proteinExistence type="predicted"/>
<sequence>MIDEAMIRTLLKEQLPHLADLPLERFQGGWDNQMWRLGDELAVRFPMTPRAPLLLEQEHRWLPVLAPRLPLPVPAPVRLGEPTGAFPKPWLVTSWVPGSPADSAPVEDGPRSAAALAAFLTALHREAPADAPRNPHRSMPIHQHPDMDLHSGGFLSAEQIPALQAIWDDAVAAEPWHRPPVWIHADLHPANVLTAGGTLAGVIDFGDMCAADPAADLCAAWMLLPENAIAAFLDAHPLADAATVRRARGWALMRAFGLMQVGRAGELGQTGGKPTWTAGGRATIDRLLAGR</sequence>
<gene>
    <name evidence="2" type="ORF">SAMN05216270_103380</name>
</gene>
<dbReference type="AlphaFoldDB" id="A0A1G6U909"/>
<accession>A0A1G6U909</accession>
<dbReference type="InterPro" id="IPR011009">
    <property type="entry name" value="Kinase-like_dom_sf"/>
</dbReference>
<keyword evidence="2" id="KW-0418">Kinase</keyword>
<dbReference type="SUPFAM" id="SSF56112">
    <property type="entry name" value="Protein kinase-like (PK-like)"/>
    <property type="match status" value="1"/>
</dbReference>
<dbReference type="STRING" id="58114.SAMN05216270_103380"/>
<dbReference type="Gene3D" id="3.90.1200.10">
    <property type="match status" value="1"/>
</dbReference>
<dbReference type="Gene3D" id="3.30.200.20">
    <property type="entry name" value="Phosphorylase Kinase, domain 1"/>
    <property type="match status" value="1"/>
</dbReference>
<evidence type="ECO:0000259" key="1">
    <source>
        <dbReference type="Pfam" id="PF01636"/>
    </source>
</evidence>
<protein>
    <submittedName>
        <fullName evidence="2">Predicted kinase, aminoglycoside phosphotransferase (APT) family</fullName>
    </submittedName>
</protein>
<keyword evidence="2" id="KW-0808">Transferase</keyword>
<dbReference type="GO" id="GO:0016301">
    <property type="term" value="F:kinase activity"/>
    <property type="evidence" value="ECO:0007669"/>
    <property type="project" value="UniProtKB-KW"/>
</dbReference>
<dbReference type="Proteomes" id="UP000198949">
    <property type="component" value="Unassembled WGS sequence"/>
</dbReference>
<evidence type="ECO:0000313" key="2">
    <source>
        <dbReference type="EMBL" id="SDD37769.1"/>
    </source>
</evidence>
<evidence type="ECO:0000313" key="3">
    <source>
        <dbReference type="Proteomes" id="UP000198949"/>
    </source>
</evidence>
<dbReference type="InterPro" id="IPR051678">
    <property type="entry name" value="AGP_Transferase"/>
</dbReference>
<dbReference type="EMBL" id="FNAD01000003">
    <property type="protein sequence ID" value="SDD37769.1"/>
    <property type="molecule type" value="Genomic_DNA"/>
</dbReference>
<keyword evidence="3" id="KW-1185">Reference proteome</keyword>
<dbReference type="InterPro" id="IPR002575">
    <property type="entry name" value="Aminoglycoside_PTrfase"/>
</dbReference>
<organism evidence="2 3">
    <name type="scientific">Glycomyces harbinensis</name>
    <dbReference type="NCBI Taxonomy" id="58114"/>
    <lineage>
        <taxon>Bacteria</taxon>
        <taxon>Bacillati</taxon>
        <taxon>Actinomycetota</taxon>
        <taxon>Actinomycetes</taxon>
        <taxon>Glycomycetales</taxon>
        <taxon>Glycomycetaceae</taxon>
        <taxon>Glycomyces</taxon>
    </lineage>
</organism>
<feature type="domain" description="Aminoglycoside phosphotransferase" evidence="1">
    <location>
        <begin position="23"/>
        <end position="250"/>
    </location>
</feature>
<name>A0A1G6U909_9ACTN</name>
<dbReference type="PANTHER" id="PTHR21310">
    <property type="entry name" value="AMINOGLYCOSIDE PHOSPHOTRANSFERASE-RELATED-RELATED"/>
    <property type="match status" value="1"/>
</dbReference>
<dbReference type="CDD" id="cd05155">
    <property type="entry name" value="APH_ChoK_like_1"/>
    <property type="match status" value="1"/>
</dbReference>
<dbReference type="PANTHER" id="PTHR21310:SF42">
    <property type="entry name" value="BIFUNCTIONAL AAC_APH"/>
    <property type="match status" value="1"/>
</dbReference>